<gene>
    <name evidence="3" type="primary">si:ch211-227n13.3</name>
</gene>
<dbReference type="Proteomes" id="UP000694890">
    <property type="component" value="Linkage group LG4"/>
</dbReference>
<feature type="compositionally biased region" description="Polar residues" evidence="1">
    <location>
        <begin position="316"/>
        <end position="328"/>
    </location>
</feature>
<reference evidence="3" key="1">
    <citation type="submission" date="2025-08" db="UniProtKB">
        <authorList>
            <consortium name="RefSeq"/>
        </authorList>
    </citation>
    <scope>IDENTIFICATION</scope>
    <source>
        <tissue evidence="3">Brain</tissue>
    </source>
</reference>
<organism evidence="2 3">
    <name type="scientific">Lates calcarifer</name>
    <name type="common">Barramundi</name>
    <name type="synonym">Holocentrus calcarifer</name>
    <dbReference type="NCBI Taxonomy" id="8187"/>
    <lineage>
        <taxon>Eukaryota</taxon>
        <taxon>Metazoa</taxon>
        <taxon>Chordata</taxon>
        <taxon>Craniata</taxon>
        <taxon>Vertebrata</taxon>
        <taxon>Euteleostomi</taxon>
        <taxon>Actinopterygii</taxon>
        <taxon>Neopterygii</taxon>
        <taxon>Teleostei</taxon>
        <taxon>Neoteleostei</taxon>
        <taxon>Acanthomorphata</taxon>
        <taxon>Carangaria</taxon>
        <taxon>Carangaria incertae sedis</taxon>
        <taxon>Centropomidae</taxon>
        <taxon>Lates</taxon>
    </lineage>
</organism>
<name>A0AAJ7LWA5_LATCA</name>
<feature type="compositionally biased region" description="Basic residues" evidence="1">
    <location>
        <begin position="275"/>
        <end position="284"/>
    </location>
</feature>
<proteinExistence type="predicted"/>
<feature type="compositionally biased region" description="Polar residues" evidence="1">
    <location>
        <begin position="59"/>
        <end position="72"/>
    </location>
</feature>
<dbReference type="RefSeq" id="XP_018532969.1">
    <property type="nucleotide sequence ID" value="XM_018677453.2"/>
</dbReference>
<feature type="compositionally biased region" description="Basic residues" evidence="1">
    <location>
        <begin position="81"/>
        <end position="91"/>
    </location>
</feature>
<accession>A0AAJ7LWA5</accession>
<protein>
    <submittedName>
        <fullName evidence="3">Uncharacterized protein si:ch211-227n13.3 isoform X1</fullName>
    </submittedName>
</protein>
<dbReference type="AlphaFoldDB" id="A0AAJ7LWA5"/>
<dbReference type="GeneID" id="108883893"/>
<evidence type="ECO:0000256" key="1">
    <source>
        <dbReference type="SAM" id="MobiDB-lite"/>
    </source>
</evidence>
<evidence type="ECO:0000313" key="2">
    <source>
        <dbReference type="Proteomes" id="UP000694890"/>
    </source>
</evidence>
<feature type="region of interest" description="Disordered" evidence="1">
    <location>
        <begin position="59"/>
        <end position="104"/>
    </location>
</feature>
<feature type="region of interest" description="Disordered" evidence="1">
    <location>
        <begin position="271"/>
        <end position="328"/>
    </location>
</feature>
<feature type="compositionally biased region" description="Basic residues" evidence="1">
    <location>
        <begin position="296"/>
        <end position="307"/>
    </location>
</feature>
<evidence type="ECO:0000313" key="3">
    <source>
        <dbReference type="RefSeq" id="XP_018532969.1"/>
    </source>
</evidence>
<sequence length="390" mass="44433">MSYHENCERPETKPVADIGSEANGLEAFIHSLSIRVEYYRSFEYCLKWKGPMYLRRSSRLPQASKKSPQRSPSPHEEVIQRKLRGKRRGTWQRKTEADEGVVNTDKKSKRDIIDIINDTRDASVAEKDEGKFVEIADKGVDESDDDCCSVNSSIASGPSLLPHTSKQRPAQGLCSACHKLYQRAKKMKAPIKNKLLNNDPKSLTCDQWVLIKKWMPRRLPNARGKLLIHVQRVTKKLRVKKRLKQHVGESSACSRPHTFLQRNLRCCVRATVKNDRKKKTRRKRTRDDSQGSRVAKQQRRRSNRHRQHTGDDSGPLPTSSPGMESCSNLEISNQADTDLTVNSISSTVALETTKPRELKPMPKTTKKTSGFRDLLAQLRGNSSIIVRETR</sequence>
<dbReference type="KEGG" id="lcf:108883893"/>